<reference evidence="3" key="1">
    <citation type="journal article" date="2011" name="Nature">
        <title>Genome sequence and analysis of the tuber crop potato.</title>
        <authorList>
            <consortium name="The Potato Genome Sequencing Consortium"/>
        </authorList>
    </citation>
    <scope>NUCLEOTIDE SEQUENCE [LARGE SCALE GENOMIC DNA]</scope>
    <source>
        <strain evidence="3">cv. DM1-3 516 R44</strain>
    </source>
</reference>
<evidence type="ECO:0000256" key="1">
    <source>
        <dbReference type="SAM" id="MobiDB-lite"/>
    </source>
</evidence>
<dbReference type="PaxDb" id="4113-PGSC0003DMT400041631"/>
<feature type="region of interest" description="Disordered" evidence="1">
    <location>
        <begin position="174"/>
        <end position="205"/>
    </location>
</feature>
<evidence type="ECO:0000313" key="2">
    <source>
        <dbReference type="EnsemblPlants" id="PGSC0003DMT400041631"/>
    </source>
</evidence>
<accession>M1BBN4</accession>
<dbReference type="Gramene" id="PGSC0003DMT400041631">
    <property type="protein sequence ID" value="PGSC0003DMT400041631"/>
    <property type="gene ID" value="PGSC0003DMG400016139"/>
</dbReference>
<dbReference type="HOGENOM" id="CLU_740566_0_0_1"/>
<evidence type="ECO:0000313" key="3">
    <source>
        <dbReference type="Proteomes" id="UP000011115"/>
    </source>
</evidence>
<dbReference type="AlphaFoldDB" id="M1BBN4"/>
<dbReference type="SUPFAM" id="SSF46565">
    <property type="entry name" value="Chaperone J-domain"/>
    <property type="match status" value="1"/>
</dbReference>
<dbReference type="Proteomes" id="UP000011115">
    <property type="component" value="Unassembled WGS sequence"/>
</dbReference>
<sequence length="341" mass="39186">MALRQYIANNIPNLKFQNYLSASELFLQQRNFEDCRIYALKAIEIDPNQIAPSQILFIANILLLATTTNKGPNHYFILNLPLYTHNQELIKNNFMYASNLLNPNYNPYPFASEALGYALTSWSVLSSSTQKANFDDELKNKEKEKNTFEPNPESLWSPFVGTTKINENNVEFGIGGGNTNDKNDANEVIEISDDEEEDENGKKDQSLRVEEKFVETNGGEVDKEEGNFKKRRIKMMGKSLNKVLGKGNKVDMNKIVYHVEGNDNFECDNAGENTNIEFEIMKDNNVELEIVEGKTHENGNVGETSDNNNFENKCMEDDDDMEFLREDIYDQMKKFYDIEFF</sequence>
<name>M1BBN4_SOLTU</name>
<dbReference type="InterPro" id="IPR053052">
    <property type="entry name" value="Imprinting_Balance_Reg"/>
</dbReference>
<dbReference type="InParanoid" id="M1BBN4"/>
<dbReference type="PANTHER" id="PTHR45496">
    <property type="entry name" value="CHAPERONE DNAJ-DOMAIN SUPERFAMILY PROTEIN"/>
    <property type="match status" value="1"/>
</dbReference>
<organism evidence="2 3">
    <name type="scientific">Solanum tuberosum</name>
    <name type="common">Potato</name>
    <dbReference type="NCBI Taxonomy" id="4113"/>
    <lineage>
        <taxon>Eukaryota</taxon>
        <taxon>Viridiplantae</taxon>
        <taxon>Streptophyta</taxon>
        <taxon>Embryophyta</taxon>
        <taxon>Tracheophyta</taxon>
        <taxon>Spermatophyta</taxon>
        <taxon>Magnoliopsida</taxon>
        <taxon>eudicotyledons</taxon>
        <taxon>Gunneridae</taxon>
        <taxon>Pentapetalae</taxon>
        <taxon>asterids</taxon>
        <taxon>lamiids</taxon>
        <taxon>Solanales</taxon>
        <taxon>Solanaceae</taxon>
        <taxon>Solanoideae</taxon>
        <taxon>Solaneae</taxon>
        <taxon>Solanum</taxon>
    </lineage>
</organism>
<dbReference type="STRING" id="4113.M1BBN4"/>
<dbReference type="InterPro" id="IPR036869">
    <property type="entry name" value="J_dom_sf"/>
</dbReference>
<dbReference type="PANTHER" id="PTHR45496:SF12">
    <property type="entry name" value="J DOMAIN-CONTAINING PROTEIN"/>
    <property type="match status" value="1"/>
</dbReference>
<proteinExistence type="predicted"/>
<keyword evidence="3" id="KW-1185">Reference proteome</keyword>
<dbReference type="EnsemblPlants" id="PGSC0003DMT400041631">
    <property type="protein sequence ID" value="PGSC0003DMT400041631"/>
    <property type="gene ID" value="PGSC0003DMG400016139"/>
</dbReference>
<protein>
    <submittedName>
        <fullName evidence="2">Dnajc14 protein</fullName>
    </submittedName>
</protein>
<reference evidence="2" key="2">
    <citation type="submission" date="2015-06" db="UniProtKB">
        <authorList>
            <consortium name="EnsemblPlants"/>
        </authorList>
    </citation>
    <scope>IDENTIFICATION</scope>
    <source>
        <strain evidence="2">DM1-3 516 R44</strain>
    </source>
</reference>
<feature type="compositionally biased region" description="Acidic residues" evidence="1">
    <location>
        <begin position="190"/>
        <end position="199"/>
    </location>
</feature>
<dbReference type="eggNOG" id="KOG0714">
    <property type="taxonomic scope" value="Eukaryota"/>
</dbReference>